<accession>A0A200PPD9</accession>
<dbReference type="Pfam" id="PF14953">
    <property type="entry name" value="DUF4504"/>
    <property type="match status" value="1"/>
</dbReference>
<dbReference type="FunCoup" id="A0A200PPD9">
    <property type="interactions" value="191"/>
</dbReference>
<dbReference type="InterPro" id="IPR027850">
    <property type="entry name" value="DUF4504"/>
</dbReference>
<sequence length="319" mass="36358">MILDTLLCHVAKWYWDTEVAELLIPLLDHFLCCQMQKQTNQSSEEVVWNILALCTGMRPVVMVDYGGKMPELQEHLLSVLQLSQKESSALRPLRIMVIDDMIYLIHVNGLAEYVKSSLNSEVELLFVDLERDPPKMVLQSEQNLNATELVSVQRFFSTVFPADARDKELFPCPRIDHVGNDKSPIGEIITPQSSSDIIDLSSCMQDYQVTIPTLNGWLLGYPVVYLFGKEHISDAIYNLSTKSLHLFQILIRRFVSFLFLPSKHPIVFSVPYNLSMGGKNEPWAEAFLARMLAKLETCKLVWTSLQMEVSECYPQAIVL</sequence>
<evidence type="ECO:0000313" key="1">
    <source>
        <dbReference type="EMBL" id="OVA00076.1"/>
    </source>
</evidence>
<dbReference type="PANTHER" id="PTHR31366">
    <property type="entry name" value="UPF0739 PROTEIN C1ORF74"/>
    <property type="match status" value="1"/>
</dbReference>
<dbReference type="AlphaFoldDB" id="A0A200PPD9"/>
<proteinExistence type="predicted"/>
<keyword evidence="2" id="KW-1185">Reference proteome</keyword>
<dbReference type="EMBL" id="MVGT01004375">
    <property type="protein sequence ID" value="OVA00076.1"/>
    <property type="molecule type" value="Genomic_DNA"/>
</dbReference>
<organism evidence="1 2">
    <name type="scientific">Macleaya cordata</name>
    <name type="common">Five-seeded plume-poppy</name>
    <name type="synonym">Bocconia cordata</name>
    <dbReference type="NCBI Taxonomy" id="56857"/>
    <lineage>
        <taxon>Eukaryota</taxon>
        <taxon>Viridiplantae</taxon>
        <taxon>Streptophyta</taxon>
        <taxon>Embryophyta</taxon>
        <taxon>Tracheophyta</taxon>
        <taxon>Spermatophyta</taxon>
        <taxon>Magnoliopsida</taxon>
        <taxon>Ranunculales</taxon>
        <taxon>Papaveraceae</taxon>
        <taxon>Papaveroideae</taxon>
        <taxon>Macleaya</taxon>
    </lineage>
</organism>
<dbReference type="OrthoDB" id="2395010at2759"/>
<protein>
    <submittedName>
        <fullName evidence="1">Uncharacterized protein</fullName>
    </submittedName>
</protein>
<dbReference type="PANTHER" id="PTHR31366:SF2">
    <property type="entry name" value="UPF0739 PROTEIN C1ORF74"/>
    <property type="match status" value="1"/>
</dbReference>
<dbReference type="Proteomes" id="UP000195402">
    <property type="component" value="Unassembled WGS sequence"/>
</dbReference>
<reference evidence="1 2" key="1">
    <citation type="journal article" date="2017" name="Mol. Plant">
        <title>The Genome of Medicinal Plant Macleaya cordata Provides New Insights into Benzylisoquinoline Alkaloids Metabolism.</title>
        <authorList>
            <person name="Liu X."/>
            <person name="Liu Y."/>
            <person name="Huang P."/>
            <person name="Ma Y."/>
            <person name="Qing Z."/>
            <person name="Tang Q."/>
            <person name="Cao H."/>
            <person name="Cheng P."/>
            <person name="Zheng Y."/>
            <person name="Yuan Z."/>
            <person name="Zhou Y."/>
            <person name="Liu J."/>
            <person name="Tang Z."/>
            <person name="Zhuo Y."/>
            <person name="Zhang Y."/>
            <person name="Yu L."/>
            <person name="Huang J."/>
            <person name="Yang P."/>
            <person name="Peng Q."/>
            <person name="Zhang J."/>
            <person name="Jiang W."/>
            <person name="Zhang Z."/>
            <person name="Lin K."/>
            <person name="Ro D.K."/>
            <person name="Chen X."/>
            <person name="Xiong X."/>
            <person name="Shang Y."/>
            <person name="Huang S."/>
            <person name="Zeng J."/>
        </authorList>
    </citation>
    <scope>NUCLEOTIDE SEQUENCE [LARGE SCALE GENOMIC DNA]</scope>
    <source>
        <strain evidence="2">cv. BLH2017</strain>
        <tissue evidence="1">Root</tissue>
    </source>
</reference>
<gene>
    <name evidence="1" type="ORF">BVC80_1699g17</name>
</gene>
<dbReference type="STRING" id="56857.A0A200PPD9"/>
<evidence type="ECO:0000313" key="2">
    <source>
        <dbReference type="Proteomes" id="UP000195402"/>
    </source>
</evidence>
<dbReference type="OMA" id="ILQCMNS"/>
<name>A0A200PPD9_MACCD</name>
<dbReference type="InParanoid" id="A0A200PPD9"/>
<comment type="caution">
    <text evidence="1">The sequence shown here is derived from an EMBL/GenBank/DDBJ whole genome shotgun (WGS) entry which is preliminary data.</text>
</comment>